<evidence type="ECO:0000313" key="5">
    <source>
        <dbReference type="Proteomes" id="UP000046155"/>
    </source>
</evidence>
<dbReference type="Gene3D" id="3.20.20.480">
    <property type="entry name" value="Trimethylamine methyltransferase-like"/>
    <property type="match status" value="1"/>
</dbReference>
<dbReference type="Proteomes" id="UP000046155">
    <property type="component" value="Unassembled WGS sequence"/>
</dbReference>
<keyword evidence="5" id="KW-1185">Reference proteome</keyword>
<dbReference type="GO" id="GO:0008168">
    <property type="term" value="F:methyltransferase activity"/>
    <property type="evidence" value="ECO:0007669"/>
    <property type="project" value="UniProtKB-KW"/>
</dbReference>
<sequence>MTTRNLKAGVNRCSGFGLKMFTEEELFDMHCATLEVLQQTGIKVESKEAQEIYGDGGCDVNPKTNVVKFPGYVVEDAIRSAPSTVLLAGRNPKHDFVVDGKRVGFTNFGEGIMVNDPYTKEYRETTKADVGKTALVCDALDQIDVHERAVSARDVHPEVAVLHEAEEFFANTSKHCFAGSGTGRNLKKMVEIASAIVGGRDKLRERPIYSSLVCPTSPLQLIQDCCDVIIECAREDICVNILSMAMAGGSSPVTVAGTLVTHNAEVLSGIVLSQLTKKGSPVLYGSSTTRFDLKYSTAPVGSPELGVINAAVAGLAQYYLLPSWVAGG</sequence>
<keyword evidence="2 4" id="KW-0489">Methyltransferase</keyword>
<reference evidence="5" key="1">
    <citation type="submission" date="2015-01" db="EMBL/GenBank/DDBJ databases">
        <authorList>
            <person name="Manzoor Shahid"/>
            <person name="Zubair Saima"/>
        </authorList>
    </citation>
    <scope>NUCLEOTIDE SEQUENCE [LARGE SCALE GENOMIC DNA]</scope>
    <source>
        <strain evidence="5">Sp3</strain>
    </source>
</reference>
<proteinExistence type="inferred from homology"/>
<keyword evidence="3 4" id="KW-0808">Transferase</keyword>
<comment type="similarity">
    <text evidence="1">Belongs to the trimethylamine methyltransferase family.</text>
</comment>
<evidence type="ECO:0000256" key="1">
    <source>
        <dbReference type="ARBA" id="ARBA00007137"/>
    </source>
</evidence>
<evidence type="ECO:0000313" key="4">
    <source>
        <dbReference type="EMBL" id="CEO88975.1"/>
    </source>
</evidence>
<dbReference type="EMBL" id="CDRZ01000228">
    <property type="protein sequence ID" value="CEO88975.1"/>
    <property type="molecule type" value="Genomic_DNA"/>
</dbReference>
<dbReference type="AlphaFoldDB" id="A0A0B7MFX5"/>
<protein>
    <submittedName>
        <fullName evidence="4">Trimethylamine methyltransferase</fullName>
    </submittedName>
</protein>
<dbReference type="GO" id="GO:0015948">
    <property type="term" value="P:methanogenesis"/>
    <property type="evidence" value="ECO:0007669"/>
    <property type="project" value="InterPro"/>
</dbReference>
<evidence type="ECO:0000256" key="3">
    <source>
        <dbReference type="ARBA" id="ARBA00022679"/>
    </source>
</evidence>
<gene>
    <name evidence="4" type="ORF">SSCH_320007</name>
</gene>
<dbReference type="InterPro" id="IPR010426">
    <property type="entry name" value="MTTB_MeTrfase"/>
</dbReference>
<accession>A0A0B7MFX5</accession>
<name>A0A0B7MFX5_9FIRM</name>
<organism evidence="4 5">
    <name type="scientific">Syntrophaceticus schinkii</name>
    <dbReference type="NCBI Taxonomy" id="499207"/>
    <lineage>
        <taxon>Bacteria</taxon>
        <taxon>Bacillati</taxon>
        <taxon>Bacillota</taxon>
        <taxon>Clostridia</taxon>
        <taxon>Thermoanaerobacterales</taxon>
        <taxon>Thermoanaerobacterales Family III. Incertae Sedis</taxon>
        <taxon>Syntrophaceticus</taxon>
    </lineage>
</organism>
<dbReference type="GO" id="GO:0032259">
    <property type="term" value="P:methylation"/>
    <property type="evidence" value="ECO:0007669"/>
    <property type="project" value="UniProtKB-KW"/>
</dbReference>
<evidence type="ECO:0000256" key="2">
    <source>
        <dbReference type="ARBA" id="ARBA00022603"/>
    </source>
</evidence>
<dbReference type="Pfam" id="PF06253">
    <property type="entry name" value="MTTB"/>
    <property type="match status" value="1"/>
</dbReference>
<dbReference type="OrthoDB" id="5418352at2"/>
<dbReference type="InterPro" id="IPR038601">
    <property type="entry name" value="MttB-like_sf"/>
</dbReference>